<dbReference type="Pfam" id="PF00082">
    <property type="entry name" value="Peptidase_S8"/>
    <property type="match status" value="1"/>
</dbReference>
<protein>
    <recommendedName>
        <fullName evidence="6">Peptidase S8/S53 domain-containing protein</fullName>
    </recommendedName>
</protein>
<sequence>MCTINLTLPSWTTWNVILVALWLSINLTRVGNCFVSAAIDLSSVKRVTNLPIVSNRFIIEVDTTADIPSKRDTASLHERVYKSIKARGIGFRVDKEFDANDLFVGAAVTLSDAKDAKPLETSPGIKAIRPVTVFSRPDPIKFHVVTGADDPELPPETQSTHILTGVDKLHAQGITGDGIKIGIIDTGIDYTHPALGAGFGPGHKVIGGYDLVGDAYNGTNTPEPDDDPLDQCEGHGTHVAGIIGADPGTTPYNISGVAYSASLSAYRVFGCNGTVTDDVLVEALIMGYRDGQDVLTLSIGGPNGWTESSSAVVASRIARAGKIVTIAAGNQGEYGSWYSSNPGNGIDVISVASTVGRTGQVEN</sequence>
<evidence type="ECO:0000256" key="4">
    <source>
        <dbReference type="ARBA" id="ARBA00022825"/>
    </source>
</evidence>
<gene>
    <name evidence="7" type="ORF">VKT23_001229</name>
</gene>
<feature type="domain" description="Peptidase S8/S53" evidence="6">
    <location>
        <begin position="176"/>
        <end position="355"/>
    </location>
</feature>
<organism evidence="7 8">
    <name type="scientific">Marasmiellus scandens</name>
    <dbReference type="NCBI Taxonomy" id="2682957"/>
    <lineage>
        <taxon>Eukaryota</taxon>
        <taxon>Fungi</taxon>
        <taxon>Dikarya</taxon>
        <taxon>Basidiomycota</taxon>
        <taxon>Agaricomycotina</taxon>
        <taxon>Agaricomycetes</taxon>
        <taxon>Agaricomycetidae</taxon>
        <taxon>Agaricales</taxon>
        <taxon>Marasmiineae</taxon>
        <taxon>Omphalotaceae</taxon>
        <taxon>Marasmiellus</taxon>
    </lineage>
</organism>
<evidence type="ECO:0000256" key="2">
    <source>
        <dbReference type="ARBA" id="ARBA00022670"/>
    </source>
</evidence>
<dbReference type="SUPFAM" id="SSF52743">
    <property type="entry name" value="Subtilisin-like"/>
    <property type="match status" value="1"/>
</dbReference>
<dbReference type="PANTHER" id="PTHR43806">
    <property type="entry name" value="PEPTIDASE S8"/>
    <property type="match status" value="1"/>
</dbReference>
<evidence type="ECO:0000259" key="6">
    <source>
        <dbReference type="Pfam" id="PF00082"/>
    </source>
</evidence>
<dbReference type="InterPro" id="IPR034187">
    <property type="entry name" value="Peptidases_S8_5"/>
</dbReference>
<dbReference type="InterPro" id="IPR036852">
    <property type="entry name" value="Peptidase_S8/S53_dom_sf"/>
</dbReference>
<dbReference type="InterPro" id="IPR023827">
    <property type="entry name" value="Peptidase_S8_Asp-AS"/>
</dbReference>
<evidence type="ECO:0000256" key="5">
    <source>
        <dbReference type="PROSITE-ProRule" id="PRU01240"/>
    </source>
</evidence>
<reference evidence="7 8" key="1">
    <citation type="submission" date="2024-01" db="EMBL/GenBank/DDBJ databases">
        <title>A draft genome for the cacao thread blight pathogen Marasmiellus scandens.</title>
        <authorList>
            <person name="Baruah I.K."/>
            <person name="Leung J."/>
            <person name="Bukari Y."/>
            <person name="Amoako-Attah I."/>
            <person name="Meinhardt L.W."/>
            <person name="Bailey B.A."/>
            <person name="Cohen S.P."/>
        </authorList>
    </citation>
    <scope>NUCLEOTIDE SEQUENCE [LARGE SCALE GENOMIC DNA]</scope>
    <source>
        <strain evidence="7 8">GH-19</strain>
    </source>
</reference>
<comment type="caution">
    <text evidence="7">The sequence shown here is derived from an EMBL/GenBank/DDBJ whole genome shotgun (WGS) entry which is preliminary data.</text>
</comment>
<keyword evidence="4" id="KW-0720">Serine protease</keyword>
<dbReference type="Proteomes" id="UP001498398">
    <property type="component" value="Unassembled WGS sequence"/>
</dbReference>
<keyword evidence="8" id="KW-1185">Reference proteome</keyword>
<evidence type="ECO:0000256" key="3">
    <source>
        <dbReference type="ARBA" id="ARBA00022801"/>
    </source>
</evidence>
<comment type="similarity">
    <text evidence="1 5">Belongs to the peptidase S8 family.</text>
</comment>
<dbReference type="InterPro" id="IPR000209">
    <property type="entry name" value="Peptidase_S8/S53_dom"/>
</dbReference>
<dbReference type="InterPro" id="IPR022398">
    <property type="entry name" value="Peptidase_S8_His-AS"/>
</dbReference>
<evidence type="ECO:0000313" key="7">
    <source>
        <dbReference type="EMBL" id="KAK7473128.1"/>
    </source>
</evidence>
<dbReference type="PROSITE" id="PS00137">
    <property type="entry name" value="SUBTILASE_HIS"/>
    <property type="match status" value="1"/>
</dbReference>
<dbReference type="PANTHER" id="PTHR43806:SF66">
    <property type="entry name" value="SERIN ENDOPEPTIDASE"/>
    <property type="match status" value="1"/>
</dbReference>
<comment type="caution">
    <text evidence="5">Lacks conserved residue(s) required for the propagation of feature annotation.</text>
</comment>
<evidence type="ECO:0000313" key="8">
    <source>
        <dbReference type="Proteomes" id="UP001498398"/>
    </source>
</evidence>
<dbReference type="PROSITE" id="PS51892">
    <property type="entry name" value="SUBTILASE"/>
    <property type="match status" value="1"/>
</dbReference>
<dbReference type="CDD" id="cd07489">
    <property type="entry name" value="Peptidases_S8_5"/>
    <property type="match status" value="1"/>
</dbReference>
<dbReference type="PRINTS" id="PR00723">
    <property type="entry name" value="SUBTILISIN"/>
</dbReference>
<dbReference type="PROSITE" id="PS00136">
    <property type="entry name" value="SUBTILASE_ASP"/>
    <property type="match status" value="1"/>
</dbReference>
<name>A0ABR1K6H4_9AGAR</name>
<proteinExistence type="inferred from homology"/>
<keyword evidence="3" id="KW-0378">Hydrolase</keyword>
<dbReference type="InterPro" id="IPR050131">
    <property type="entry name" value="Peptidase_S8_subtilisin-like"/>
</dbReference>
<dbReference type="EMBL" id="JBANRG010000001">
    <property type="protein sequence ID" value="KAK7473128.1"/>
    <property type="molecule type" value="Genomic_DNA"/>
</dbReference>
<keyword evidence="2" id="KW-0645">Protease</keyword>
<accession>A0ABR1K6H4</accession>
<evidence type="ECO:0000256" key="1">
    <source>
        <dbReference type="ARBA" id="ARBA00011073"/>
    </source>
</evidence>
<dbReference type="InterPro" id="IPR015500">
    <property type="entry name" value="Peptidase_S8_subtilisin-rel"/>
</dbReference>
<dbReference type="Gene3D" id="3.40.50.200">
    <property type="entry name" value="Peptidase S8/S53 domain"/>
    <property type="match status" value="1"/>
</dbReference>